<reference evidence="8 9" key="1">
    <citation type="submission" date="2022-04" db="EMBL/GenBank/DDBJ databases">
        <title>Diverse halophilic archaea isolated from saline environments.</title>
        <authorList>
            <person name="Cui H.-L."/>
        </authorList>
    </citation>
    <scope>NUCLEOTIDE SEQUENCE [LARGE SCALE GENOMIC DNA]</scope>
    <source>
        <strain evidence="8 9">XZYJT49</strain>
    </source>
</reference>
<dbReference type="Pfam" id="PF08543">
    <property type="entry name" value="Phos_pyr_kin"/>
    <property type="match status" value="1"/>
</dbReference>
<dbReference type="SUPFAM" id="SSF53613">
    <property type="entry name" value="Ribokinase-like"/>
    <property type="match status" value="1"/>
</dbReference>
<feature type="region of interest" description="Disordered" evidence="5">
    <location>
        <begin position="427"/>
        <end position="447"/>
    </location>
</feature>
<dbReference type="InterPro" id="IPR013749">
    <property type="entry name" value="PM/HMP-P_kinase-1"/>
</dbReference>
<evidence type="ECO:0000259" key="7">
    <source>
        <dbReference type="Pfam" id="PF10120"/>
    </source>
</evidence>
<dbReference type="EMBL" id="CP096659">
    <property type="protein sequence ID" value="UPV76101.1"/>
    <property type="molecule type" value="Genomic_DNA"/>
</dbReference>
<dbReference type="PANTHER" id="PTHR20858">
    <property type="entry name" value="PHOSPHOMETHYLPYRIMIDINE KINASE"/>
    <property type="match status" value="1"/>
</dbReference>
<dbReference type="InterPro" id="IPR004399">
    <property type="entry name" value="HMP/HMP-P_kinase_dom"/>
</dbReference>
<evidence type="ECO:0000256" key="1">
    <source>
        <dbReference type="ARBA" id="ARBA00022679"/>
    </source>
</evidence>
<dbReference type="GO" id="GO:0009228">
    <property type="term" value="P:thiamine biosynthetic process"/>
    <property type="evidence" value="ECO:0007669"/>
    <property type="project" value="InterPro"/>
</dbReference>
<dbReference type="FunFam" id="3.40.1190.20:FF:000003">
    <property type="entry name" value="Phosphomethylpyrimidine kinase ThiD"/>
    <property type="match status" value="1"/>
</dbReference>
<dbReference type="GO" id="GO:0005829">
    <property type="term" value="C:cytosol"/>
    <property type="evidence" value="ECO:0007669"/>
    <property type="project" value="TreeGrafter"/>
</dbReference>
<keyword evidence="9" id="KW-1185">Reference proteome</keyword>
<dbReference type="RefSeq" id="WP_248652138.1">
    <property type="nucleotide sequence ID" value="NZ_CP096659.1"/>
</dbReference>
<dbReference type="NCBIfam" id="TIGR00097">
    <property type="entry name" value="HMP-P_kinase"/>
    <property type="match status" value="1"/>
</dbReference>
<feature type="domain" description="Thiamine-phosphate synthase ThiN" evidence="7">
    <location>
        <begin position="296"/>
        <end position="471"/>
    </location>
</feature>
<dbReference type="KEGG" id="halx:M0R89_08610"/>
<evidence type="ECO:0000313" key="9">
    <source>
        <dbReference type="Proteomes" id="UP000830729"/>
    </source>
</evidence>
<evidence type="ECO:0000256" key="2">
    <source>
        <dbReference type="ARBA" id="ARBA00022741"/>
    </source>
</evidence>
<dbReference type="InterPro" id="IPR036409">
    <property type="entry name" value="Aldolase_II/adducin_N_sf"/>
</dbReference>
<dbReference type="Pfam" id="PF10120">
    <property type="entry name" value="ThiN"/>
    <property type="match status" value="1"/>
</dbReference>
<dbReference type="EC" id="2.7.1.49" evidence="8"/>
<evidence type="ECO:0000313" key="8">
    <source>
        <dbReference type="EMBL" id="UPV76101.1"/>
    </source>
</evidence>
<gene>
    <name evidence="8" type="primary">thiD</name>
    <name evidence="8" type="ORF">M0R89_08610</name>
</gene>
<sequence length="477" mass="49346">MNGGEDSTRTDTRTPAPVEKPVALTVAGSDSGGGAGVQADLKTIEAHDAFGTSAVTAVTAQHTRGVESTHVLPAAEVAAQLDAVTDDFDVRAAKTGMLATAEIVELVADRAAAADFPVVVDPVMVATSGDRLLDAAAEDAYADLVSEATLVTPNADEAAVLTGVEVGGRECAVEVGERLLATGADAALVTGGHVPDPSEGPGETVRDMLVTPDGTRTFERPRIDTDATHGSGCALSAAIAARLARGESVPEAVEASAAFAARAVRYHLDVGEGPGAVHHAVEVRNRAAREATAEAVRGVVREFVEADVSALVPEVGTNVVGATPYAESVGETAAVEGRITRTFSGVKPNRDVRFGASSHVARFLLACREFDPDLRFAANCRFDSDVAAALERLNWPVAEYDRGSEPEGVKEREGSTMQWGARRAFEAARSADGESSGDGTPVAVVDRGEVGKEAMTKVVARDGEELAERVLALSEAL</sequence>
<evidence type="ECO:0000256" key="4">
    <source>
        <dbReference type="ARBA" id="ARBA00022840"/>
    </source>
</evidence>
<dbReference type="InterPro" id="IPR019293">
    <property type="entry name" value="ThiN"/>
</dbReference>
<dbReference type="GO" id="GO:0005524">
    <property type="term" value="F:ATP binding"/>
    <property type="evidence" value="ECO:0007669"/>
    <property type="project" value="UniProtKB-KW"/>
</dbReference>
<dbReference type="InterPro" id="IPR029056">
    <property type="entry name" value="Ribokinase-like"/>
</dbReference>
<dbReference type="Gene3D" id="3.40.225.10">
    <property type="entry name" value="Class II aldolase/adducin N-terminal domain"/>
    <property type="match status" value="1"/>
</dbReference>
<dbReference type="EC" id="2.7.4.7" evidence="8"/>
<keyword evidence="2" id="KW-0547">Nucleotide-binding</keyword>
<dbReference type="AlphaFoldDB" id="A0A8U0HZK8"/>
<evidence type="ECO:0000256" key="3">
    <source>
        <dbReference type="ARBA" id="ARBA00022777"/>
    </source>
</evidence>
<evidence type="ECO:0000256" key="5">
    <source>
        <dbReference type="SAM" id="MobiDB-lite"/>
    </source>
</evidence>
<name>A0A8U0HZK8_9EURY</name>
<accession>A0A8U0HZK8</accession>
<protein>
    <submittedName>
        <fullName evidence="8">Bifunctional hydroxymethylpyrimidine kinase/phosphomethylpyrimidine kinase</fullName>
        <ecNumber evidence="8">2.7.1.49</ecNumber>
        <ecNumber evidence="8">2.7.4.7</ecNumber>
    </submittedName>
</protein>
<feature type="region of interest" description="Disordered" evidence="5">
    <location>
        <begin position="1"/>
        <end position="35"/>
    </location>
</feature>
<keyword evidence="3 8" id="KW-0418">Kinase</keyword>
<evidence type="ECO:0000259" key="6">
    <source>
        <dbReference type="Pfam" id="PF08543"/>
    </source>
</evidence>
<feature type="compositionally biased region" description="Basic and acidic residues" evidence="5">
    <location>
        <begin position="1"/>
        <end position="12"/>
    </location>
</feature>
<feature type="domain" description="Pyridoxamine kinase/Phosphomethylpyrimidine kinase" evidence="6">
    <location>
        <begin position="30"/>
        <end position="278"/>
    </location>
</feature>
<dbReference type="PANTHER" id="PTHR20858:SF17">
    <property type="entry name" value="HYDROXYMETHYLPYRIMIDINE_PHOSPHOMETHYLPYRIMIDINE KINASE THI20-RELATED"/>
    <property type="match status" value="1"/>
</dbReference>
<dbReference type="SUPFAM" id="SSF53639">
    <property type="entry name" value="AraD/HMP-PK domain-like"/>
    <property type="match status" value="1"/>
</dbReference>
<dbReference type="GO" id="GO:0008902">
    <property type="term" value="F:hydroxymethylpyrimidine kinase activity"/>
    <property type="evidence" value="ECO:0007669"/>
    <property type="project" value="UniProtKB-EC"/>
</dbReference>
<dbReference type="Gene3D" id="3.40.1190.20">
    <property type="match status" value="1"/>
</dbReference>
<dbReference type="GeneID" id="72185255"/>
<keyword evidence="4" id="KW-0067">ATP-binding</keyword>
<keyword evidence="1 8" id="KW-0808">Transferase</keyword>
<dbReference type="CDD" id="cd01169">
    <property type="entry name" value="HMPP_kinase"/>
    <property type="match status" value="1"/>
</dbReference>
<proteinExistence type="predicted"/>
<dbReference type="Proteomes" id="UP000830729">
    <property type="component" value="Chromosome"/>
</dbReference>
<dbReference type="GO" id="GO:0008972">
    <property type="term" value="F:phosphomethylpyrimidine kinase activity"/>
    <property type="evidence" value="ECO:0007669"/>
    <property type="project" value="UniProtKB-EC"/>
</dbReference>
<organism evidence="8 9">
    <name type="scientific">Halorussus limi</name>
    <dbReference type="NCBI Taxonomy" id="2938695"/>
    <lineage>
        <taxon>Archaea</taxon>
        <taxon>Methanobacteriati</taxon>
        <taxon>Methanobacteriota</taxon>
        <taxon>Stenosarchaea group</taxon>
        <taxon>Halobacteria</taxon>
        <taxon>Halobacteriales</taxon>
        <taxon>Haladaptataceae</taxon>
        <taxon>Halorussus</taxon>
    </lineage>
</organism>